<keyword evidence="3" id="KW-0378">Hydrolase</keyword>
<dbReference type="InterPro" id="IPR002502">
    <property type="entry name" value="Amidase_domain"/>
</dbReference>
<dbReference type="GO" id="GO:0071555">
    <property type="term" value="P:cell wall organization"/>
    <property type="evidence" value="ECO:0007669"/>
    <property type="project" value="UniProtKB-KW"/>
</dbReference>
<feature type="region of interest" description="Disordered" evidence="5">
    <location>
        <begin position="245"/>
        <end position="347"/>
    </location>
</feature>
<feature type="compositionally biased region" description="Low complexity" evidence="5">
    <location>
        <begin position="144"/>
        <end position="156"/>
    </location>
</feature>
<dbReference type="Gene3D" id="1.10.530.10">
    <property type="match status" value="1"/>
</dbReference>
<evidence type="ECO:0000256" key="2">
    <source>
        <dbReference type="ARBA" id="ARBA00011901"/>
    </source>
</evidence>
<evidence type="ECO:0000256" key="3">
    <source>
        <dbReference type="ARBA" id="ARBA00022801"/>
    </source>
</evidence>
<organism evidence="7 8">
    <name type="scientific">Kitasatospora cineracea</name>
    <dbReference type="NCBI Taxonomy" id="88074"/>
    <lineage>
        <taxon>Bacteria</taxon>
        <taxon>Bacillati</taxon>
        <taxon>Actinomycetota</taxon>
        <taxon>Actinomycetes</taxon>
        <taxon>Kitasatosporales</taxon>
        <taxon>Streptomycetaceae</taxon>
        <taxon>Kitasatospora</taxon>
    </lineage>
</organism>
<evidence type="ECO:0000313" key="8">
    <source>
        <dbReference type="Proteomes" id="UP000266906"/>
    </source>
</evidence>
<evidence type="ECO:0000259" key="6">
    <source>
        <dbReference type="SMART" id="SM00644"/>
    </source>
</evidence>
<dbReference type="AlphaFoldDB" id="A0A3N4RX43"/>
<feature type="region of interest" description="Disordered" evidence="5">
    <location>
        <begin position="1"/>
        <end position="32"/>
    </location>
</feature>
<comment type="catalytic activity">
    <reaction evidence="1">
        <text>Hydrolyzes the link between N-acetylmuramoyl residues and L-amino acid residues in certain cell-wall glycopeptides.</text>
        <dbReference type="EC" id="3.5.1.28"/>
    </reaction>
</comment>
<feature type="compositionally biased region" description="Low complexity" evidence="5">
    <location>
        <begin position="307"/>
        <end position="334"/>
    </location>
</feature>
<reference evidence="7 8" key="1">
    <citation type="submission" date="2018-11" db="EMBL/GenBank/DDBJ databases">
        <title>Sequencing the genomes of 1000 actinobacteria strains.</title>
        <authorList>
            <person name="Klenk H.-P."/>
        </authorList>
    </citation>
    <scope>NUCLEOTIDE SEQUENCE [LARGE SCALE GENOMIC DNA]</scope>
    <source>
        <strain evidence="7 8">DSM 44781</strain>
    </source>
</reference>
<dbReference type="PANTHER" id="PTHR30417:SF1">
    <property type="entry name" value="N-ACETYLMURAMOYL-L-ALANINE AMIDASE AMID"/>
    <property type="match status" value="1"/>
</dbReference>
<dbReference type="PANTHER" id="PTHR30417">
    <property type="entry name" value="N-ACETYLMURAMOYL-L-ALANINE AMIDASE AMID"/>
    <property type="match status" value="1"/>
</dbReference>
<dbReference type="Proteomes" id="UP000266906">
    <property type="component" value="Unassembled WGS sequence"/>
</dbReference>
<keyword evidence="8" id="KW-1185">Reference proteome</keyword>
<sequence length="1127" mass="116782">MPATTAGLVRKARSSLTAHQDPPAGNGRHRRTHRLRIPLALTAAVAVTATTLSLFASADDRAAAATPGDRLRSAFTAAAGEFHVPQSVLLALSYQQSRWEQHDGQPSTTGNYNVMGLTEVDPAAVARALAQGPGPETDGRGDGTAPTADPVPVPVVDSPALHTLERAAKLIKRPSAQLKSDPAQSIRGAAALLAKYQKDAGRPVSGDPAAWYESVARFSEATDDASGHAFADRVYNTIRLGAARTTSDGERVELPADTGVAQGSASTEGAPRSSADGQGSLPALPVAAAAPTKGKDRAVRGKDAPKAADGTAAAGTAGDRTGTAAASRGTARPALAPLSSNPEPHPVECPAALNCDFQEAAYDLTNAADPTSYGNYTIADRPDDGDRIEYIVIHDTEGGYAGSIQTFQNPKSQASAHYIVRAGDGHVTQLVNNKNIAWQAGNKTVNMHSIGVEHEGYAFPTGTQPWYSEQLYQSSATLVRYLAAKYGVPLDREHIIGHDDVPGPTQATISGMHWDPGTFWDWNHYMDLLGAPVRANAGGVLLPGGKVTIAPAFDSTNTPPVDGIPARPENFVYLYTGPNSGTLINGGTTQAADVRAKAVAGTSFVVADQQGDWTAVWYGGKKAWFANPGFTAGVADDRPGQVVLAAKPGAASIPVYGRTYPELSAYPAEISTAGLDPVAYTATVPAGQGYLAGSPVALDSDFYYAQNINGDAPKDRTRVVGTDTYYPIRFDHRLAYLKSSDVQVVANSAPAPSGYTPAGPYRLLDTRNGTGAPQAKVGPTRSITLQVAGASLGNGTTVPNDITAVVLNVTATNPTSPSFVAVHPDGQPRSSASNLNFTPGQTIPNLVIVPVVNGKVDLYNNDGTVDLIADITGYYSPSGASKLSTAGPYRLLDTRNGTGAPQAKVGPTRSITLQVAGASLGNGTTVPNDITAVVLNVTATNPTSPSFVAVYPNGKPRTSASNLNFTPGQTIPNLVVVPVVNGKVDLYNNDGTVDLIADISGYYKQGGGASFVSAGPTRLMDTRTGLGAPQAKVGAGRTVTLQVAGPAGVPADAKAVVLNVTATNPTSPSFVAVYPNGKPRTSASNLNFTPGQTIPNLVVVPVVNGKVDLYNNDGTVDLIADITGYYR</sequence>
<name>A0A3N4RX43_9ACTN</name>
<gene>
    <name evidence="7" type="ORF">EDD38_1293</name>
</gene>
<dbReference type="GO" id="GO:0008745">
    <property type="term" value="F:N-acetylmuramoyl-L-alanine amidase activity"/>
    <property type="evidence" value="ECO:0007669"/>
    <property type="project" value="UniProtKB-EC"/>
</dbReference>
<dbReference type="GO" id="GO:0009254">
    <property type="term" value="P:peptidoglycan turnover"/>
    <property type="evidence" value="ECO:0007669"/>
    <property type="project" value="TreeGrafter"/>
</dbReference>
<dbReference type="Pfam" id="PF01510">
    <property type="entry name" value="Amidase_2"/>
    <property type="match status" value="1"/>
</dbReference>
<feature type="domain" description="N-acetylmuramoyl-L-alanine amidase" evidence="6">
    <location>
        <begin position="376"/>
        <end position="517"/>
    </location>
</feature>
<dbReference type="InterPro" id="IPR036505">
    <property type="entry name" value="Amidase/PGRP_sf"/>
</dbReference>
<dbReference type="Gene3D" id="3.40.80.10">
    <property type="entry name" value="Peptidoglycan recognition protein-like"/>
    <property type="match status" value="1"/>
</dbReference>
<dbReference type="EMBL" id="RKQG01000001">
    <property type="protein sequence ID" value="RPE33017.1"/>
    <property type="molecule type" value="Genomic_DNA"/>
</dbReference>
<dbReference type="GO" id="GO:0009253">
    <property type="term" value="P:peptidoglycan catabolic process"/>
    <property type="evidence" value="ECO:0007669"/>
    <property type="project" value="InterPro"/>
</dbReference>
<dbReference type="RefSeq" id="WP_123817570.1">
    <property type="nucleotide sequence ID" value="NZ_RKQG01000001.1"/>
</dbReference>
<dbReference type="SMART" id="SM00644">
    <property type="entry name" value="Ami_2"/>
    <property type="match status" value="1"/>
</dbReference>
<evidence type="ECO:0000256" key="1">
    <source>
        <dbReference type="ARBA" id="ARBA00001561"/>
    </source>
</evidence>
<feature type="compositionally biased region" description="Basic and acidic residues" evidence="5">
    <location>
        <begin position="293"/>
        <end position="306"/>
    </location>
</feature>
<dbReference type="SUPFAM" id="SSF55846">
    <property type="entry name" value="N-acetylmuramoyl-L-alanine amidase-like"/>
    <property type="match status" value="1"/>
</dbReference>
<proteinExistence type="predicted"/>
<dbReference type="InterPro" id="IPR051206">
    <property type="entry name" value="NAMLAA_amidase_2"/>
</dbReference>
<dbReference type="CDD" id="cd06583">
    <property type="entry name" value="PGRP"/>
    <property type="match status" value="1"/>
</dbReference>
<protein>
    <recommendedName>
        <fullName evidence="2">N-acetylmuramoyl-L-alanine amidase</fullName>
        <ecNumber evidence="2">3.5.1.28</ecNumber>
    </recommendedName>
</protein>
<evidence type="ECO:0000256" key="4">
    <source>
        <dbReference type="ARBA" id="ARBA00023316"/>
    </source>
</evidence>
<feature type="region of interest" description="Disordered" evidence="5">
    <location>
        <begin position="130"/>
        <end position="156"/>
    </location>
</feature>
<accession>A0A3N4RX43</accession>
<feature type="compositionally biased region" description="Low complexity" evidence="5">
    <location>
        <begin position="281"/>
        <end position="291"/>
    </location>
</feature>
<comment type="caution">
    <text evidence="7">The sequence shown here is derived from an EMBL/GenBank/DDBJ whole genome shotgun (WGS) entry which is preliminary data.</text>
</comment>
<dbReference type="EC" id="3.5.1.28" evidence="2"/>
<evidence type="ECO:0000256" key="5">
    <source>
        <dbReference type="SAM" id="MobiDB-lite"/>
    </source>
</evidence>
<dbReference type="FunFam" id="3.40.80.10:FF:000006">
    <property type="entry name" value="N-acetylmuramoyl-L-alanine amidase"/>
    <property type="match status" value="1"/>
</dbReference>
<keyword evidence="4" id="KW-0961">Cell wall biogenesis/degradation</keyword>
<evidence type="ECO:0000313" key="7">
    <source>
        <dbReference type="EMBL" id="RPE33017.1"/>
    </source>
</evidence>